<keyword evidence="6 12" id="KW-0472">Membrane</keyword>
<evidence type="ECO:0000259" key="14">
    <source>
        <dbReference type="Pfam" id="PF00060"/>
    </source>
</evidence>
<comment type="caution">
    <text evidence="15">The sequence shown here is derived from an EMBL/GenBank/DDBJ whole genome shotgun (WGS) entry which is preliminary data.</text>
</comment>
<dbReference type="InterPro" id="IPR015683">
    <property type="entry name" value="Ionotropic_Glu_rcpt"/>
</dbReference>
<evidence type="ECO:0000256" key="1">
    <source>
        <dbReference type="ARBA" id="ARBA00004141"/>
    </source>
</evidence>
<keyword evidence="13" id="KW-0732">Signal</keyword>
<keyword evidence="7" id="KW-0675">Receptor</keyword>
<dbReference type="GO" id="GO:0015276">
    <property type="term" value="F:ligand-gated monoatomic ion channel activity"/>
    <property type="evidence" value="ECO:0007669"/>
    <property type="project" value="InterPro"/>
</dbReference>
<dbReference type="OrthoDB" id="44485at2759"/>
<dbReference type="Gene3D" id="3.40.190.10">
    <property type="entry name" value="Periplasmic binding protein-like II"/>
    <property type="match status" value="1"/>
</dbReference>
<keyword evidence="10" id="KW-0407">Ion channel</keyword>
<feature type="compositionally biased region" description="Basic and acidic residues" evidence="11">
    <location>
        <begin position="828"/>
        <end position="839"/>
    </location>
</feature>
<feature type="transmembrane region" description="Helical" evidence="12">
    <location>
        <begin position="178"/>
        <end position="198"/>
    </location>
</feature>
<evidence type="ECO:0000256" key="2">
    <source>
        <dbReference type="ARBA" id="ARBA00022448"/>
    </source>
</evidence>
<dbReference type="EMBL" id="BRYA01000170">
    <property type="protein sequence ID" value="GMI42323.1"/>
    <property type="molecule type" value="Genomic_DNA"/>
</dbReference>
<dbReference type="AlphaFoldDB" id="A0A9W7L9H8"/>
<feature type="compositionally biased region" description="Basic and acidic residues" evidence="11">
    <location>
        <begin position="806"/>
        <end position="818"/>
    </location>
</feature>
<keyword evidence="9" id="KW-1071">Ligand-gated ion channel</keyword>
<evidence type="ECO:0000256" key="6">
    <source>
        <dbReference type="ARBA" id="ARBA00023136"/>
    </source>
</evidence>
<organism evidence="15 16">
    <name type="scientific">Triparma columacea</name>
    <dbReference type="NCBI Taxonomy" id="722753"/>
    <lineage>
        <taxon>Eukaryota</taxon>
        <taxon>Sar</taxon>
        <taxon>Stramenopiles</taxon>
        <taxon>Ochrophyta</taxon>
        <taxon>Bolidophyceae</taxon>
        <taxon>Parmales</taxon>
        <taxon>Triparmaceae</taxon>
        <taxon>Triparma</taxon>
    </lineage>
</organism>
<feature type="transmembrane region" description="Helical" evidence="12">
    <location>
        <begin position="277"/>
        <end position="295"/>
    </location>
</feature>
<dbReference type="InterPro" id="IPR001320">
    <property type="entry name" value="Iontro_rcpt_C"/>
</dbReference>
<keyword evidence="5" id="KW-0406">Ion transport</keyword>
<feature type="signal peptide" evidence="13">
    <location>
        <begin position="1"/>
        <end position="20"/>
    </location>
</feature>
<dbReference type="PANTHER" id="PTHR18966">
    <property type="entry name" value="IONOTROPIC GLUTAMATE RECEPTOR"/>
    <property type="match status" value="1"/>
</dbReference>
<evidence type="ECO:0000256" key="8">
    <source>
        <dbReference type="ARBA" id="ARBA00023180"/>
    </source>
</evidence>
<keyword evidence="3 12" id="KW-0812">Transmembrane</keyword>
<evidence type="ECO:0000256" key="7">
    <source>
        <dbReference type="ARBA" id="ARBA00023170"/>
    </source>
</evidence>
<dbReference type="Pfam" id="PF00060">
    <property type="entry name" value="Lig_chan"/>
    <property type="match status" value="1"/>
</dbReference>
<evidence type="ECO:0000313" key="15">
    <source>
        <dbReference type="EMBL" id="GMI42323.1"/>
    </source>
</evidence>
<evidence type="ECO:0000256" key="3">
    <source>
        <dbReference type="ARBA" id="ARBA00022692"/>
    </source>
</evidence>
<protein>
    <recommendedName>
        <fullName evidence="14">Ionotropic glutamate receptor C-terminal domain-containing protein</fullName>
    </recommendedName>
</protein>
<evidence type="ECO:0000256" key="9">
    <source>
        <dbReference type="ARBA" id="ARBA00023286"/>
    </source>
</evidence>
<keyword evidence="8" id="KW-0325">Glycoprotein</keyword>
<accession>A0A9W7L9H8</accession>
<dbReference type="Gene3D" id="1.10.287.70">
    <property type="match status" value="1"/>
</dbReference>
<evidence type="ECO:0000256" key="5">
    <source>
        <dbReference type="ARBA" id="ARBA00023065"/>
    </source>
</evidence>
<keyword evidence="4 12" id="KW-1133">Transmembrane helix</keyword>
<evidence type="ECO:0000256" key="13">
    <source>
        <dbReference type="SAM" id="SignalP"/>
    </source>
</evidence>
<feature type="chain" id="PRO_5040977204" description="Ionotropic glutamate receptor C-terminal domain-containing protein" evidence="13">
    <location>
        <begin position="21"/>
        <end position="839"/>
    </location>
</feature>
<feature type="domain" description="Ionotropic glutamate receptor C-terminal" evidence="14">
    <location>
        <begin position="177"/>
        <end position="386"/>
    </location>
</feature>
<evidence type="ECO:0000256" key="4">
    <source>
        <dbReference type="ARBA" id="ARBA00022989"/>
    </source>
</evidence>
<proteinExistence type="predicted"/>
<gene>
    <name evidence="15" type="ORF">TrCOL_g8848</name>
</gene>
<name>A0A9W7L9H8_9STRA</name>
<keyword evidence="2" id="KW-0813">Transport</keyword>
<evidence type="ECO:0000313" key="16">
    <source>
        <dbReference type="Proteomes" id="UP001165065"/>
    </source>
</evidence>
<feature type="region of interest" description="Disordered" evidence="11">
    <location>
        <begin position="789"/>
        <end position="839"/>
    </location>
</feature>
<comment type="subcellular location">
    <subcellularLocation>
        <location evidence="1">Membrane</location>
        <topology evidence="1">Multi-pass membrane protein</topology>
    </subcellularLocation>
</comment>
<sequence>MSPPNLLFLLLLLYCGLSSGIDPLNDLKGKHYNITMIHAEGYVGMGYEGSDTDLLPPEEWEGMVIDMVAWVAKKAGFTYTLSPPTGHGENCNHSTEDTAKDSQYAVQYNCGSDDVTSGRSDMYWALYYITPGRLATNLMTVPFISDVGVTLTATGKAEKSLINDILDNMQVLFSPFTWTMWAVTVVLMMMVSLTFWTIEHGMLNDTNRFTANGVASLTVRTQCDIIRNEEFNVKPQSAFGYFTSEAFSHTIYDYVEKVLLSLTAHDCLDPLTSRGKFINNVFCFFCLIWMASYTANLAAQLGKEEHHTLFSSIEELQTLQYTEGLKEVCVKGSTAYASWLGKAYPKLKVLEGPGSYEELFNDLKSGKCSSLIDALPFSIYTTNSPLYCNSGAKIVGEPLSFGNVDMGVGLRSDLVVERDVISYWIQQLRNCKSTMKSGACYGENNMDDLLKLYAKTGQCVHEGEGGAVQSLGVDVFFPFIGIILMLCVMAVAWEFTHDKKARKALERHLVSSGWCKKDDYKTNILSYIRKEYPQCLDEQDEFDNDMWTSIWHECKDIPGFIEDVVTRLSHHYLRTDMVTWRLLRHTRKRLYNQSFVLAQIHHADTGGTTRSSERKGKAKRIKYTTSIIHNSLEILELLTLRALEEITEEENEKRVRLTRYSIASELMSTATEQHYSLRGMMKAKPTKDEFIKRQVKMAGFFTEKGRETFGIEGSADIDKEEIRGSSRGIGGGRMAEMGMVSPGPPLEMKRDEKTTVDWKTNEKKVRGKGKRMSAVEMTMNKSTFDLLARSGGGEGGVEGGVTLGGEEGRNIEGGEGKTEGGLNKHTPIIKEKKEECNVM</sequence>
<feature type="compositionally biased region" description="Gly residues" evidence="11">
    <location>
        <begin position="790"/>
        <end position="805"/>
    </location>
</feature>
<dbReference type="GO" id="GO:0016020">
    <property type="term" value="C:membrane"/>
    <property type="evidence" value="ECO:0007669"/>
    <property type="project" value="UniProtKB-SubCell"/>
</dbReference>
<evidence type="ECO:0000256" key="10">
    <source>
        <dbReference type="ARBA" id="ARBA00023303"/>
    </source>
</evidence>
<reference evidence="16" key="1">
    <citation type="journal article" date="2023" name="Commun. Biol.">
        <title>Genome analysis of Parmales, the sister group of diatoms, reveals the evolutionary specialization of diatoms from phago-mixotrophs to photoautotrophs.</title>
        <authorList>
            <person name="Ban H."/>
            <person name="Sato S."/>
            <person name="Yoshikawa S."/>
            <person name="Yamada K."/>
            <person name="Nakamura Y."/>
            <person name="Ichinomiya M."/>
            <person name="Sato N."/>
            <person name="Blanc-Mathieu R."/>
            <person name="Endo H."/>
            <person name="Kuwata A."/>
            <person name="Ogata H."/>
        </authorList>
    </citation>
    <scope>NUCLEOTIDE SEQUENCE [LARGE SCALE GENOMIC DNA]</scope>
</reference>
<dbReference type="SUPFAM" id="SSF53850">
    <property type="entry name" value="Periplasmic binding protein-like II"/>
    <property type="match status" value="1"/>
</dbReference>
<evidence type="ECO:0000256" key="11">
    <source>
        <dbReference type="SAM" id="MobiDB-lite"/>
    </source>
</evidence>
<feature type="transmembrane region" description="Helical" evidence="12">
    <location>
        <begin position="475"/>
        <end position="493"/>
    </location>
</feature>
<evidence type="ECO:0000256" key="12">
    <source>
        <dbReference type="SAM" id="Phobius"/>
    </source>
</evidence>
<feature type="region of interest" description="Disordered" evidence="11">
    <location>
        <begin position="723"/>
        <end position="753"/>
    </location>
</feature>
<keyword evidence="16" id="KW-1185">Reference proteome</keyword>
<dbReference type="Proteomes" id="UP001165065">
    <property type="component" value="Unassembled WGS sequence"/>
</dbReference>